<reference evidence="4 5" key="1">
    <citation type="submission" date="2019-03" db="EMBL/GenBank/DDBJ databases">
        <title>Nitrincola sp. nov. isolated from an Indian soda lake.</title>
        <authorList>
            <person name="Joshi A."/>
            <person name="Thite S.V."/>
            <person name="Joseph N."/>
            <person name="Dhotre D."/>
            <person name="Moorthy M."/>
            <person name="Shouche Y.S."/>
        </authorList>
    </citation>
    <scope>NUCLEOTIDE SEQUENCE [LARGE SCALE GENOMIC DNA]</scope>
    <source>
        <strain evidence="4 5">MEB193</strain>
    </source>
</reference>
<keyword evidence="2" id="KW-0678">Repressor</keyword>
<comment type="catalytic activity">
    <reaction evidence="2">
        <text>biotin + L-lysyl-[protein] + ATP = N(6)-biotinyl-L-lysyl-[protein] + AMP + diphosphate + H(+)</text>
        <dbReference type="Rhea" id="RHEA:11756"/>
        <dbReference type="Rhea" id="RHEA-COMP:9752"/>
        <dbReference type="Rhea" id="RHEA-COMP:10505"/>
        <dbReference type="ChEBI" id="CHEBI:15378"/>
        <dbReference type="ChEBI" id="CHEBI:29969"/>
        <dbReference type="ChEBI" id="CHEBI:30616"/>
        <dbReference type="ChEBI" id="CHEBI:33019"/>
        <dbReference type="ChEBI" id="CHEBI:57586"/>
        <dbReference type="ChEBI" id="CHEBI:83144"/>
        <dbReference type="ChEBI" id="CHEBI:456215"/>
        <dbReference type="EC" id="6.3.4.15"/>
    </reaction>
</comment>
<dbReference type="HAMAP" id="MF_00978">
    <property type="entry name" value="Bifunct_BirA"/>
    <property type="match status" value="1"/>
</dbReference>
<dbReference type="PANTHER" id="PTHR12835:SF5">
    <property type="entry name" value="BIOTIN--PROTEIN LIGASE"/>
    <property type="match status" value="1"/>
</dbReference>
<gene>
    <name evidence="2 4" type="primary">birA</name>
    <name evidence="4" type="ORF">E1H14_00315</name>
</gene>
<feature type="binding site" evidence="2">
    <location>
        <position position="134"/>
    </location>
    <ligand>
        <name>biotin</name>
        <dbReference type="ChEBI" id="CHEBI:57586"/>
    </ligand>
</feature>
<keyword evidence="2" id="KW-0067">ATP-binding</keyword>
<evidence type="ECO:0000259" key="3">
    <source>
        <dbReference type="PROSITE" id="PS51733"/>
    </source>
</evidence>
<keyword evidence="2" id="KW-0547">Nucleotide-binding</keyword>
<feature type="DNA-binding region" description="H-T-H motif" evidence="2">
    <location>
        <begin position="38"/>
        <end position="57"/>
    </location>
</feature>
<dbReference type="InterPro" id="IPR013196">
    <property type="entry name" value="HTH_11"/>
</dbReference>
<dbReference type="Pfam" id="PF08279">
    <property type="entry name" value="HTH_11"/>
    <property type="match status" value="1"/>
</dbReference>
<comment type="function">
    <text evidence="2">Acts both as a biotin--[acetyl-CoA-carboxylase] ligase and a biotin-operon repressor. In the presence of ATP, BirA activates biotin to form the BirA-biotinyl-5'-adenylate (BirA-bio-5'-AMP or holoBirA) complex. HoloBirA can either transfer the biotinyl moiety to the biotin carboxyl carrier protein (BCCP) subunit of acetyl-CoA carboxylase, or bind to the biotin operator site and inhibit transcription of the operon.</text>
</comment>
<comment type="caution">
    <text evidence="4">The sequence shown here is derived from an EMBL/GenBank/DDBJ whole genome shotgun (WGS) entry which is preliminary data.</text>
</comment>
<feature type="binding site" evidence="2">
    <location>
        <begin position="111"/>
        <end position="113"/>
    </location>
    <ligand>
        <name>biotin</name>
        <dbReference type="ChEBI" id="CHEBI:57586"/>
    </ligand>
</feature>
<dbReference type="GO" id="GO:0005524">
    <property type="term" value="F:ATP binding"/>
    <property type="evidence" value="ECO:0007669"/>
    <property type="project" value="UniProtKB-UniRule"/>
</dbReference>
<dbReference type="EC" id="6.3.4.15" evidence="2"/>
<dbReference type="InterPro" id="IPR036388">
    <property type="entry name" value="WH-like_DNA-bd_sf"/>
</dbReference>
<comment type="similarity">
    <text evidence="2">Belongs to the biotin--protein ligase family.</text>
</comment>
<dbReference type="Gene3D" id="2.30.30.100">
    <property type="match status" value="1"/>
</dbReference>
<dbReference type="GO" id="GO:0005737">
    <property type="term" value="C:cytoplasm"/>
    <property type="evidence" value="ECO:0007669"/>
    <property type="project" value="TreeGrafter"/>
</dbReference>
<dbReference type="CDD" id="cd00090">
    <property type="entry name" value="HTH_ARSR"/>
    <property type="match status" value="1"/>
</dbReference>
<dbReference type="SUPFAM" id="SSF50037">
    <property type="entry name" value="C-terminal domain of transcriptional repressors"/>
    <property type="match status" value="1"/>
</dbReference>
<dbReference type="GO" id="GO:0003677">
    <property type="term" value="F:DNA binding"/>
    <property type="evidence" value="ECO:0007669"/>
    <property type="project" value="UniProtKB-UniRule"/>
</dbReference>
<dbReference type="InterPro" id="IPR011991">
    <property type="entry name" value="ArsR-like_HTH"/>
</dbReference>
<dbReference type="NCBIfam" id="NF008847">
    <property type="entry name" value="PRK11886.1-2"/>
    <property type="match status" value="1"/>
</dbReference>
<evidence type="ECO:0000313" key="5">
    <source>
        <dbReference type="Proteomes" id="UP000325302"/>
    </source>
</evidence>
<name>A0A5A9W9W8_9GAMM</name>
<dbReference type="InterPro" id="IPR004143">
    <property type="entry name" value="BPL_LPL_catalytic"/>
</dbReference>
<dbReference type="InterPro" id="IPR008988">
    <property type="entry name" value="Transcriptional_repressor_C"/>
</dbReference>
<keyword evidence="2" id="KW-0238">DNA-binding</keyword>
<keyword evidence="2" id="KW-0092">Biotin</keyword>
<proteinExistence type="inferred from homology"/>
<keyword evidence="2" id="KW-0805">Transcription regulation</keyword>
<dbReference type="OrthoDB" id="9807064at2"/>
<evidence type="ECO:0000256" key="1">
    <source>
        <dbReference type="ARBA" id="ARBA00022598"/>
    </source>
</evidence>
<dbReference type="AlphaFoldDB" id="A0A5A9W9W8"/>
<dbReference type="GO" id="GO:0006355">
    <property type="term" value="P:regulation of DNA-templated transcription"/>
    <property type="evidence" value="ECO:0007669"/>
    <property type="project" value="UniProtKB-UniRule"/>
</dbReference>
<dbReference type="GO" id="GO:0004077">
    <property type="term" value="F:biotin--[biotin carboxyl-carrier protein] ligase activity"/>
    <property type="evidence" value="ECO:0007669"/>
    <property type="project" value="UniProtKB-UniRule"/>
</dbReference>
<dbReference type="InterPro" id="IPR004408">
    <property type="entry name" value="Biotin_CoA_COase_ligase"/>
</dbReference>
<dbReference type="EMBL" id="SMRS01000001">
    <property type="protein sequence ID" value="KAA0876221.1"/>
    <property type="molecule type" value="Genomic_DNA"/>
</dbReference>
<dbReference type="InterPro" id="IPR036390">
    <property type="entry name" value="WH_DNA-bd_sf"/>
</dbReference>
<dbReference type="Gene3D" id="1.10.10.10">
    <property type="entry name" value="Winged helix-like DNA-binding domain superfamily/Winged helix DNA-binding domain"/>
    <property type="match status" value="1"/>
</dbReference>
<evidence type="ECO:0000313" key="4">
    <source>
        <dbReference type="EMBL" id="KAA0876221.1"/>
    </source>
</evidence>
<feature type="binding site" evidence="2">
    <location>
        <begin position="138"/>
        <end position="140"/>
    </location>
    <ligand>
        <name>biotin</name>
        <dbReference type="ChEBI" id="CHEBI:57586"/>
    </ligand>
</feature>
<dbReference type="Pfam" id="PF03099">
    <property type="entry name" value="BPL_LplA_LipB"/>
    <property type="match status" value="1"/>
</dbReference>
<dbReference type="SUPFAM" id="SSF46785">
    <property type="entry name" value="Winged helix' DNA-binding domain"/>
    <property type="match status" value="1"/>
</dbReference>
<dbReference type="PROSITE" id="PS51733">
    <property type="entry name" value="BPL_LPL_CATALYTIC"/>
    <property type="match status" value="1"/>
</dbReference>
<dbReference type="NCBIfam" id="TIGR00121">
    <property type="entry name" value="birA_ligase"/>
    <property type="match status" value="1"/>
</dbReference>
<dbReference type="InterPro" id="IPR045864">
    <property type="entry name" value="aa-tRNA-synth_II/BPL/LPL"/>
</dbReference>
<dbReference type="Gene3D" id="3.30.930.10">
    <property type="entry name" value="Bira Bifunctional Protein, Domain 2"/>
    <property type="match status" value="1"/>
</dbReference>
<accession>A0A5A9W9W8</accession>
<dbReference type="PANTHER" id="PTHR12835">
    <property type="entry name" value="BIOTIN PROTEIN LIGASE"/>
    <property type="match status" value="1"/>
</dbReference>
<keyword evidence="1 2" id="KW-0436">Ligase</keyword>
<organism evidence="4 5">
    <name type="scientific">Nitrincola tapanii</name>
    <dbReference type="NCBI Taxonomy" id="1708751"/>
    <lineage>
        <taxon>Bacteria</taxon>
        <taxon>Pseudomonadati</taxon>
        <taxon>Pseudomonadota</taxon>
        <taxon>Gammaproteobacteria</taxon>
        <taxon>Oceanospirillales</taxon>
        <taxon>Oceanospirillaceae</taxon>
        <taxon>Nitrincola</taxon>
    </lineage>
</organism>
<dbReference type="InterPro" id="IPR030855">
    <property type="entry name" value="Bifunct_BirA"/>
</dbReference>
<evidence type="ECO:0000256" key="2">
    <source>
        <dbReference type="HAMAP-Rule" id="MF_00978"/>
    </source>
</evidence>
<feature type="domain" description="BPL/LPL catalytic" evidence="3">
    <location>
        <begin position="86"/>
        <end position="276"/>
    </location>
</feature>
<keyword evidence="2" id="KW-0804">Transcription</keyword>
<dbReference type="Proteomes" id="UP000325302">
    <property type="component" value="Unassembled WGS sequence"/>
</dbReference>
<protein>
    <recommendedName>
        <fullName evidence="2">Bifunctional ligase/repressor BirA</fullName>
    </recommendedName>
    <alternativeName>
        <fullName evidence="2">Biotin operon repressor</fullName>
    </alternativeName>
    <alternativeName>
        <fullName evidence="2">Biotin--[acetyl-CoA-carboxylase] ligase</fullName>
        <ecNumber evidence="2">6.3.4.15</ecNumber>
    </alternativeName>
    <alternativeName>
        <fullName evidence="2">Biotin--protein ligase</fullName>
    </alternativeName>
    <alternativeName>
        <fullName evidence="2">Biotin-[acetyl-CoA carboxylase] synthetase</fullName>
    </alternativeName>
</protein>
<dbReference type="SUPFAM" id="SSF55681">
    <property type="entry name" value="Class II aaRS and biotin synthetases"/>
    <property type="match status" value="1"/>
</dbReference>
<keyword evidence="5" id="KW-1185">Reference proteome</keyword>
<feature type="binding site" evidence="2">
    <location>
        <position position="205"/>
    </location>
    <ligand>
        <name>biotin</name>
        <dbReference type="ChEBI" id="CHEBI:57586"/>
    </ligand>
</feature>
<dbReference type="CDD" id="cd16442">
    <property type="entry name" value="BPL"/>
    <property type="match status" value="1"/>
</dbReference>
<sequence length="341" mass="37213">MSAKQQGFPSARVQKSWGRILVLERLLQCLADGRFHSGSELGRALGMSRSAIWKHIRTLESLGVEIFSVRGRGYRIPGGLDLLDLDACRAALLPQVSLRLEALQKHLNTASTNLLAAQALREGVHHGVYVAEQQTEGRGRRGRRWFSPFAANLYMSLAWRMPLGLASLEGLSLAVALALRNALIELGCDAVKVKWPNDLLIEQAKLAGILIEVSGDTTTEAQLVIGIGINVTMMQAPDGAIDQAWTSLQRSGVQVSRTHLLACVLNHLILALEKFEREGFVAFQSDWQNADAFYGQRSCVISGEQVVEGICLGVNEMGALQLETEQGRLSLHGGELSLRAL</sequence>